<evidence type="ECO:0000256" key="8">
    <source>
        <dbReference type="ARBA" id="ARBA00022679"/>
    </source>
</evidence>
<dbReference type="PROSITE" id="PS50109">
    <property type="entry name" value="HIS_KIN"/>
    <property type="match status" value="1"/>
</dbReference>
<dbReference type="GO" id="GO:0005524">
    <property type="term" value="F:ATP binding"/>
    <property type="evidence" value="ECO:0007669"/>
    <property type="project" value="UniProtKB-KW"/>
</dbReference>
<evidence type="ECO:0000256" key="10">
    <source>
        <dbReference type="ARBA" id="ARBA00022741"/>
    </source>
</evidence>
<feature type="chain" id="PRO_5044804193" description="Signal transduction histidine-protein kinase/phosphatase MprB" evidence="24">
    <location>
        <begin position="41"/>
        <end position="415"/>
    </location>
</feature>
<dbReference type="SUPFAM" id="SSF55874">
    <property type="entry name" value="ATPase domain of HSP90 chaperone/DNA topoisomerase II/histidine kinase"/>
    <property type="match status" value="1"/>
</dbReference>
<dbReference type="InterPro" id="IPR050980">
    <property type="entry name" value="2C_sensor_his_kinase"/>
</dbReference>
<dbReference type="Pfam" id="PF02518">
    <property type="entry name" value="HATPase_c"/>
    <property type="match status" value="1"/>
</dbReference>
<proteinExistence type="predicted"/>
<dbReference type="InterPro" id="IPR036890">
    <property type="entry name" value="HATPase_C_sf"/>
</dbReference>
<dbReference type="GO" id="GO:0000160">
    <property type="term" value="P:phosphorelay signal transduction system"/>
    <property type="evidence" value="ECO:0007669"/>
    <property type="project" value="UniProtKB-KW"/>
</dbReference>
<keyword evidence="17" id="KW-0902">Two-component regulatory system</keyword>
<evidence type="ECO:0000256" key="18">
    <source>
        <dbReference type="ARBA" id="ARBA00023016"/>
    </source>
</evidence>
<dbReference type="InterPro" id="IPR003594">
    <property type="entry name" value="HATPase_dom"/>
</dbReference>
<comment type="subcellular location">
    <subcellularLocation>
        <location evidence="4">Cell membrane</location>
        <topology evidence="4">Multi-pass membrane protein</topology>
    </subcellularLocation>
</comment>
<dbReference type="PROSITE" id="PS50885">
    <property type="entry name" value="HAMP"/>
    <property type="match status" value="1"/>
</dbReference>
<evidence type="ECO:0000256" key="14">
    <source>
        <dbReference type="ARBA" id="ARBA00022842"/>
    </source>
</evidence>
<evidence type="ECO:0000256" key="6">
    <source>
        <dbReference type="ARBA" id="ARBA00022475"/>
    </source>
</evidence>
<feature type="domain" description="HAMP" evidence="26">
    <location>
        <begin position="120"/>
        <end position="172"/>
    </location>
</feature>
<keyword evidence="16 23" id="KW-1133">Transmembrane helix</keyword>
<gene>
    <name evidence="27" type="ORF">C1853_01065</name>
</gene>
<evidence type="ECO:0000256" key="21">
    <source>
        <dbReference type="ARBA" id="ARBA00040454"/>
    </source>
</evidence>
<dbReference type="InterPro" id="IPR003661">
    <property type="entry name" value="HisK_dim/P_dom"/>
</dbReference>
<keyword evidence="6" id="KW-1003">Cell membrane</keyword>
<dbReference type="RefSeq" id="WP_161170953.1">
    <property type="nucleotide sequence ID" value="NZ_CABMOO010000001.1"/>
</dbReference>
<dbReference type="Proteomes" id="UP000253915">
    <property type="component" value="Unassembled WGS sequence"/>
</dbReference>
<feature type="domain" description="Histidine kinase" evidence="25">
    <location>
        <begin position="187"/>
        <end position="395"/>
    </location>
</feature>
<dbReference type="Gene3D" id="6.10.340.10">
    <property type="match status" value="1"/>
</dbReference>
<evidence type="ECO:0000256" key="3">
    <source>
        <dbReference type="ARBA" id="ARBA00001946"/>
    </source>
</evidence>
<dbReference type="GO" id="GO:0004721">
    <property type="term" value="F:phosphoprotein phosphatase activity"/>
    <property type="evidence" value="ECO:0007669"/>
    <property type="project" value="UniProtKB-KW"/>
</dbReference>
<dbReference type="AlphaFoldDB" id="A0ABD7GMY4"/>
<evidence type="ECO:0000256" key="5">
    <source>
        <dbReference type="ARBA" id="ARBA00012438"/>
    </source>
</evidence>
<keyword evidence="14" id="KW-0460">Magnesium</keyword>
<evidence type="ECO:0000256" key="13">
    <source>
        <dbReference type="ARBA" id="ARBA00022840"/>
    </source>
</evidence>
<dbReference type="CDD" id="cd00082">
    <property type="entry name" value="HisKA"/>
    <property type="match status" value="1"/>
</dbReference>
<protein>
    <recommendedName>
        <fullName evidence="21">Signal transduction histidine-protein kinase/phosphatase MprB</fullName>
        <ecNumber evidence="5">2.7.13.3</ecNumber>
    </recommendedName>
    <alternativeName>
        <fullName evidence="22">Mycobacterial persistence regulator B</fullName>
    </alternativeName>
</protein>
<keyword evidence="20" id="KW-0464">Manganese</keyword>
<evidence type="ECO:0000256" key="15">
    <source>
        <dbReference type="ARBA" id="ARBA00022912"/>
    </source>
</evidence>
<dbReference type="SUPFAM" id="SSF47384">
    <property type="entry name" value="Homodimeric domain of signal transducing histidine kinase"/>
    <property type="match status" value="1"/>
</dbReference>
<keyword evidence="8" id="KW-0808">Transferase</keyword>
<evidence type="ECO:0000256" key="7">
    <source>
        <dbReference type="ARBA" id="ARBA00022553"/>
    </source>
</evidence>
<dbReference type="InterPro" id="IPR036097">
    <property type="entry name" value="HisK_dim/P_sf"/>
</dbReference>
<evidence type="ECO:0000256" key="2">
    <source>
        <dbReference type="ARBA" id="ARBA00001936"/>
    </source>
</evidence>
<evidence type="ECO:0000259" key="26">
    <source>
        <dbReference type="PROSITE" id="PS50885"/>
    </source>
</evidence>
<dbReference type="EC" id="2.7.13.3" evidence="5"/>
<keyword evidence="24" id="KW-0732">Signal</keyword>
<evidence type="ECO:0000256" key="9">
    <source>
        <dbReference type="ARBA" id="ARBA00022692"/>
    </source>
</evidence>
<keyword evidence="15" id="KW-0904">Protein phosphatase</keyword>
<keyword evidence="23" id="KW-0472">Membrane</keyword>
<dbReference type="InterPro" id="IPR005467">
    <property type="entry name" value="His_kinase_dom"/>
</dbReference>
<evidence type="ECO:0000256" key="20">
    <source>
        <dbReference type="ARBA" id="ARBA00023211"/>
    </source>
</evidence>
<keyword evidence="18" id="KW-0346">Stress response</keyword>
<evidence type="ECO:0000313" key="27">
    <source>
        <dbReference type="EMBL" id="RDC41668.1"/>
    </source>
</evidence>
<evidence type="ECO:0000256" key="19">
    <source>
        <dbReference type="ARBA" id="ARBA00023026"/>
    </source>
</evidence>
<keyword evidence="9 23" id="KW-0812">Transmembrane</keyword>
<dbReference type="InterPro" id="IPR004358">
    <property type="entry name" value="Sig_transdc_His_kin-like_C"/>
</dbReference>
<keyword evidence="11 27" id="KW-0418">Kinase</keyword>
<dbReference type="PANTHER" id="PTHR44936">
    <property type="entry name" value="SENSOR PROTEIN CREC"/>
    <property type="match status" value="1"/>
</dbReference>
<reference evidence="27 28" key="1">
    <citation type="journal article" date="2018" name="Elife">
        <title>Discovery and characterization of a prevalent human gut bacterial enzyme sufficient for the inactivation of a family of plant toxins.</title>
        <authorList>
            <person name="Koppel N."/>
            <person name="Bisanz J.E."/>
            <person name="Pandelia M.E."/>
            <person name="Turnbaugh P.J."/>
            <person name="Balskus E.P."/>
        </authorList>
    </citation>
    <scope>NUCLEOTIDE SEQUENCE [LARGE SCALE GENOMIC DNA]</scope>
    <source>
        <strain evidence="27 28">16A</strain>
    </source>
</reference>
<evidence type="ECO:0000256" key="23">
    <source>
        <dbReference type="SAM" id="Phobius"/>
    </source>
</evidence>
<feature type="signal peptide" evidence="24">
    <location>
        <begin position="1"/>
        <end position="40"/>
    </location>
</feature>
<keyword evidence="7" id="KW-0597">Phosphoprotein</keyword>
<accession>A0ABD7GMY4</accession>
<organism evidence="27 28">
    <name type="scientific">Eggerthella lenta</name>
    <name type="common">Eubacterium lentum</name>
    <dbReference type="NCBI Taxonomy" id="84112"/>
    <lineage>
        <taxon>Bacteria</taxon>
        <taxon>Bacillati</taxon>
        <taxon>Actinomycetota</taxon>
        <taxon>Coriobacteriia</taxon>
        <taxon>Eggerthellales</taxon>
        <taxon>Eggerthellaceae</taxon>
        <taxon>Eggerthella</taxon>
    </lineage>
</organism>
<evidence type="ECO:0000256" key="1">
    <source>
        <dbReference type="ARBA" id="ARBA00000085"/>
    </source>
</evidence>
<dbReference type="SMART" id="SM00388">
    <property type="entry name" value="HisKA"/>
    <property type="match status" value="1"/>
</dbReference>
<name>A0ABD7GMY4_EGGLN</name>
<feature type="transmembrane region" description="Helical" evidence="23">
    <location>
        <begin position="95"/>
        <end position="118"/>
    </location>
</feature>
<evidence type="ECO:0000259" key="25">
    <source>
        <dbReference type="PROSITE" id="PS50109"/>
    </source>
</evidence>
<dbReference type="GO" id="GO:0005886">
    <property type="term" value="C:plasma membrane"/>
    <property type="evidence" value="ECO:0007669"/>
    <property type="project" value="UniProtKB-SubCell"/>
</dbReference>
<evidence type="ECO:0000256" key="17">
    <source>
        <dbReference type="ARBA" id="ARBA00023012"/>
    </source>
</evidence>
<evidence type="ECO:0000313" key="28">
    <source>
        <dbReference type="Proteomes" id="UP000253915"/>
    </source>
</evidence>
<dbReference type="PANTHER" id="PTHR44936:SF9">
    <property type="entry name" value="SENSOR PROTEIN CREC"/>
    <property type="match status" value="1"/>
</dbReference>
<dbReference type="SMART" id="SM00387">
    <property type="entry name" value="HATPase_c"/>
    <property type="match status" value="1"/>
</dbReference>
<dbReference type="InterPro" id="IPR003660">
    <property type="entry name" value="HAMP_dom"/>
</dbReference>
<dbReference type="Gene3D" id="1.10.287.130">
    <property type="match status" value="1"/>
</dbReference>
<evidence type="ECO:0000256" key="12">
    <source>
        <dbReference type="ARBA" id="ARBA00022801"/>
    </source>
</evidence>
<evidence type="ECO:0000256" key="24">
    <source>
        <dbReference type="SAM" id="SignalP"/>
    </source>
</evidence>
<dbReference type="PRINTS" id="PR00344">
    <property type="entry name" value="BCTRLSENSOR"/>
</dbReference>
<comment type="caution">
    <text evidence="27">The sequence shown here is derived from an EMBL/GenBank/DDBJ whole genome shotgun (WGS) entry which is preliminary data.</text>
</comment>
<sequence length="415" mass="44188">MTRARTAPTGREARAARNRLLACALAATLALAIATAVATAALVQDSAASRAREGVVTLNGARAELAVDAGFADADRALADAQETLRSVADERGGLPFALVWTLCAVGVAAVWIVTGSLHASVVRPFSRLESFADEVARGNLDLPLGYERGNPFGRFTWAFDNMRKEIKRARAAEAEALEQSKTTVAALSHDIKTPIASIRAYSEALELGLARDEGERAGFARTIVRKCDEVTSLTDDLFLHALADLDRIAVSCEGAPIDRAVRQAVADFEVGDSVRLGRLDQAVVSHDPKRLAEALENLVANASKYAPGSPIEVTGSAQGDGYCIEVRDFGPGIAPEDLPFAFDRFYRSANADGAPGAGLGLFIVRYLVEQMGGAVRLENADPGLRVTIELPLEHGSRLASSISLGYPEWAFSQR</sequence>
<comment type="cofactor">
    <cofactor evidence="2">
        <name>Mn(2+)</name>
        <dbReference type="ChEBI" id="CHEBI:29035"/>
    </cofactor>
</comment>
<keyword evidence="12" id="KW-0378">Hydrolase</keyword>
<evidence type="ECO:0000256" key="11">
    <source>
        <dbReference type="ARBA" id="ARBA00022777"/>
    </source>
</evidence>
<evidence type="ECO:0000256" key="22">
    <source>
        <dbReference type="ARBA" id="ARBA00041776"/>
    </source>
</evidence>
<dbReference type="Gene3D" id="3.30.565.10">
    <property type="entry name" value="Histidine kinase-like ATPase, C-terminal domain"/>
    <property type="match status" value="1"/>
</dbReference>
<keyword evidence="10" id="KW-0547">Nucleotide-binding</keyword>
<evidence type="ECO:0000256" key="4">
    <source>
        <dbReference type="ARBA" id="ARBA00004651"/>
    </source>
</evidence>
<comment type="catalytic activity">
    <reaction evidence="1">
        <text>ATP + protein L-histidine = ADP + protein N-phospho-L-histidine.</text>
        <dbReference type="EC" id="2.7.13.3"/>
    </reaction>
</comment>
<keyword evidence="13" id="KW-0067">ATP-binding</keyword>
<dbReference type="SUPFAM" id="SSF158472">
    <property type="entry name" value="HAMP domain-like"/>
    <property type="match status" value="1"/>
</dbReference>
<evidence type="ECO:0000256" key="16">
    <source>
        <dbReference type="ARBA" id="ARBA00022989"/>
    </source>
</evidence>
<dbReference type="Pfam" id="PF00512">
    <property type="entry name" value="HisKA"/>
    <property type="match status" value="1"/>
</dbReference>
<comment type="cofactor">
    <cofactor evidence="3">
        <name>Mg(2+)</name>
        <dbReference type="ChEBI" id="CHEBI:18420"/>
    </cofactor>
</comment>
<keyword evidence="19" id="KW-0843">Virulence</keyword>
<dbReference type="EMBL" id="PPUQ01000001">
    <property type="protein sequence ID" value="RDC41668.1"/>
    <property type="molecule type" value="Genomic_DNA"/>
</dbReference>
<dbReference type="CDD" id="cd00075">
    <property type="entry name" value="HATPase"/>
    <property type="match status" value="1"/>
</dbReference>
<dbReference type="GO" id="GO:0004673">
    <property type="term" value="F:protein histidine kinase activity"/>
    <property type="evidence" value="ECO:0007669"/>
    <property type="project" value="UniProtKB-EC"/>
</dbReference>